<reference evidence="3 4" key="1">
    <citation type="journal article" date="2002" name="J. Bacteriol.">
        <title>Genome sequence of Yersinia pestis KIM.</title>
        <authorList>
            <person name="Deng W."/>
            <person name="Burland V."/>
            <person name="Plunkett G.III."/>
            <person name="Boutin A."/>
            <person name="Mayhew G.F."/>
            <person name="Liss P."/>
            <person name="Perna N.T."/>
            <person name="Rose D.J."/>
            <person name="Mau B."/>
            <person name="Zhou S."/>
            <person name="Schwartz D.C."/>
            <person name="Fetherston J.D."/>
            <person name="Lindler L.E."/>
            <person name="Brubaker R.R."/>
            <person name="Plana G.V."/>
            <person name="Straley S.C."/>
            <person name="McDonough K.A."/>
            <person name="Nilles M.L."/>
            <person name="Matson J.S."/>
            <person name="Blattner F.R."/>
            <person name="Perry R.D."/>
        </authorList>
    </citation>
    <scope>NUCLEOTIDE SEQUENCE [LARGE SCALE GENOMIC DNA]</scope>
    <source>
        <strain evidence="4">KIM10+ / Biovar Mediaevalis</strain>
    </source>
</reference>
<organism evidence="3 4">
    <name type="scientific">Yersinia pestis</name>
    <dbReference type="NCBI Taxonomy" id="632"/>
    <lineage>
        <taxon>Bacteria</taxon>
        <taxon>Pseudomonadati</taxon>
        <taxon>Pseudomonadota</taxon>
        <taxon>Gammaproteobacteria</taxon>
        <taxon>Enterobacterales</taxon>
        <taxon>Yersiniaceae</taxon>
        <taxon>Yersinia</taxon>
    </lineage>
</organism>
<dbReference type="InterPro" id="IPR000683">
    <property type="entry name" value="Gfo/Idh/MocA-like_OxRdtase_N"/>
</dbReference>
<dbReference type="AlphaFoldDB" id="Q8CZR2"/>
<dbReference type="KEGG" id="ypk:y3594"/>
<dbReference type="PANTHER" id="PTHR43054">
    <property type="match status" value="1"/>
</dbReference>
<evidence type="ECO:0000313" key="4">
    <source>
        <dbReference type="Proteomes" id="UP000002490"/>
    </source>
</evidence>
<evidence type="ECO:0000259" key="1">
    <source>
        <dbReference type="Pfam" id="PF01408"/>
    </source>
</evidence>
<dbReference type="Gene3D" id="3.40.50.720">
    <property type="entry name" value="NAD(P)-binding Rossmann-like Domain"/>
    <property type="match status" value="1"/>
</dbReference>
<dbReference type="EMBL" id="AE009952">
    <property type="protein sequence ID" value="AAM87141.1"/>
    <property type="molecule type" value="Genomic_DNA"/>
</dbReference>
<accession>Q8CZR2</accession>
<dbReference type="PANTHER" id="PTHR43054:SF1">
    <property type="entry name" value="SCYLLO-INOSITOL 2-DEHYDROGENASE (NADP(+)) IOLU"/>
    <property type="match status" value="1"/>
</dbReference>
<evidence type="ECO:0000259" key="2">
    <source>
        <dbReference type="Pfam" id="PF22725"/>
    </source>
</evidence>
<sequence>MLLFYRNGVNDMIRFAVIGTNWITARFVDAAHESGKMKLVAVYSRKLDQAQTFGDDYHVTDCFDNLEALAASDLIDAVYIASPNALHYSQAKLFLSHKKHVICEKSLASNLAEVESLIACAHQHQVVLFEAFKTAYLPNFIQLQQALPRVGKLRKAFINFCQYSSRYQRYLNGENPNTFNPAFSNGSIMDIGYYCLASALALWGEPKSVWASASLLPSGVDAHGTVSLNYGDFDVIIIHSKVSQSDIPSEIQGEDGSLVIESISECLSVAFTPRGSHSQDLTQPQHINTMLYEAEAFARLVENNRVDHDGLHLSLLTSRIQTEIRRQTGVIFPADTQYPAAS</sequence>
<dbReference type="SUPFAM" id="SSF55347">
    <property type="entry name" value="Glyceraldehyde-3-phosphate dehydrogenase-like, C-terminal domain"/>
    <property type="match status" value="1"/>
</dbReference>
<dbReference type="Pfam" id="PF22725">
    <property type="entry name" value="GFO_IDH_MocA_C3"/>
    <property type="match status" value="1"/>
</dbReference>
<protein>
    <submittedName>
        <fullName evidence="3">Uncharacterized protein</fullName>
    </submittedName>
</protein>
<gene>
    <name evidence="3" type="ordered locus">y3594</name>
</gene>
<dbReference type="Proteomes" id="UP000002490">
    <property type="component" value="Chromosome"/>
</dbReference>
<dbReference type="DNASU" id="1148540"/>
<dbReference type="Gene3D" id="3.30.360.10">
    <property type="entry name" value="Dihydrodipicolinate Reductase, domain 2"/>
    <property type="match status" value="1"/>
</dbReference>
<name>Q8CZR2_YERPE</name>
<proteinExistence type="predicted"/>
<dbReference type="HOGENOM" id="CLU_023194_7_0_6"/>
<dbReference type="IntAct" id="Q8CZR2">
    <property type="interactions" value="1"/>
</dbReference>
<dbReference type="InterPro" id="IPR055170">
    <property type="entry name" value="GFO_IDH_MocA-like_dom"/>
</dbReference>
<dbReference type="Pfam" id="PF01408">
    <property type="entry name" value="GFO_IDH_MocA"/>
    <property type="match status" value="1"/>
</dbReference>
<evidence type="ECO:0000313" key="3">
    <source>
        <dbReference type="EMBL" id="AAM87141.1"/>
    </source>
</evidence>
<dbReference type="GO" id="GO:0000166">
    <property type="term" value="F:nucleotide binding"/>
    <property type="evidence" value="ECO:0007669"/>
    <property type="project" value="InterPro"/>
</dbReference>
<feature type="domain" description="GFO/IDH/MocA-like oxidoreductase" evidence="2">
    <location>
        <begin position="150"/>
        <end position="258"/>
    </location>
</feature>
<dbReference type="InterPro" id="IPR036291">
    <property type="entry name" value="NAD(P)-bd_dom_sf"/>
</dbReference>
<feature type="domain" description="Gfo/Idh/MocA-like oxidoreductase N-terminal" evidence="1">
    <location>
        <begin position="13"/>
        <end position="131"/>
    </location>
</feature>
<dbReference type="SUPFAM" id="SSF51735">
    <property type="entry name" value="NAD(P)-binding Rossmann-fold domains"/>
    <property type="match status" value="1"/>
</dbReference>